<dbReference type="EMBL" id="CP098023">
    <property type="protein sequence ID" value="WKD49094.1"/>
    <property type="molecule type" value="Genomic_DNA"/>
</dbReference>
<gene>
    <name evidence="1" type="ORF">M8T91_14500</name>
</gene>
<dbReference type="Proteomes" id="UP001321520">
    <property type="component" value="Chromosome"/>
</dbReference>
<name>A0ABY9EC55_9GAMM</name>
<sequence>MTGTHPVADKKQNQAGGAAANLDLTINVSMKEKILSEHKLELAQLTKNTAWLKTDEAGVCVRCG</sequence>
<reference evidence="1 2" key="1">
    <citation type="submission" date="2022-05" db="EMBL/GenBank/DDBJ databases">
        <title>Microbulbifer sp. nov., isolated from sponge.</title>
        <authorList>
            <person name="Gao L."/>
        </authorList>
    </citation>
    <scope>NUCLEOTIDE SEQUENCE [LARGE SCALE GENOMIC DNA]</scope>
    <source>
        <strain evidence="1 2">MI-G</strain>
    </source>
</reference>
<dbReference type="RefSeq" id="WP_301414881.1">
    <property type="nucleotide sequence ID" value="NZ_CP098023.1"/>
</dbReference>
<proteinExistence type="predicted"/>
<evidence type="ECO:0000313" key="1">
    <source>
        <dbReference type="EMBL" id="WKD49094.1"/>
    </source>
</evidence>
<accession>A0ABY9EC55</accession>
<evidence type="ECO:0000313" key="2">
    <source>
        <dbReference type="Proteomes" id="UP001321520"/>
    </source>
</evidence>
<protein>
    <submittedName>
        <fullName evidence="1">Uncharacterized protein</fullName>
    </submittedName>
</protein>
<keyword evidence="2" id="KW-1185">Reference proteome</keyword>
<organism evidence="1 2">
    <name type="scientific">Microbulbifer spongiae</name>
    <dbReference type="NCBI Taxonomy" id="2944933"/>
    <lineage>
        <taxon>Bacteria</taxon>
        <taxon>Pseudomonadati</taxon>
        <taxon>Pseudomonadota</taxon>
        <taxon>Gammaproteobacteria</taxon>
        <taxon>Cellvibrionales</taxon>
        <taxon>Microbulbiferaceae</taxon>
        <taxon>Microbulbifer</taxon>
    </lineage>
</organism>